<dbReference type="AlphaFoldDB" id="A0A9P6UUV6"/>
<gene>
    <name evidence="2" type="ORF">BGZ99_004379</name>
</gene>
<accession>A0A9P6UUV6</accession>
<evidence type="ECO:0000259" key="1">
    <source>
        <dbReference type="Pfam" id="PF25372"/>
    </source>
</evidence>
<evidence type="ECO:0000313" key="2">
    <source>
        <dbReference type="EMBL" id="KAG0320660.1"/>
    </source>
</evidence>
<dbReference type="Gene3D" id="3.80.10.10">
    <property type="entry name" value="Ribonuclease Inhibitor"/>
    <property type="match status" value="2"/>
</dbReference>
<reference evidence="2" key="1">
    <citation type="journal article" date="2020" name="Fungal Divers.">
        <title>Resolving the Mortierellaceae phylogeny through synthesis of multi-gene phylogenetics and phylogenomics.</title>
        <authorList>
            <person name="Vandepol N."/>
            <person name="Liber J."/>
            <person name="Desiro A."/>
            <person name="Na H."/>
            <person name="Kennedy M."/>
            <person name="Barry K."/>
            <person name="Grigoriev I.V."/>
            <person name="Miller A.N."/>
            <person name="O'Donnell K."/>
            <person name="Stajich J.E."/>
            <person name="Bonito G."/>
        </authorList>
    </citation>
    <scope>NUCLEOTIDE SEQUENCE</scope>
    <source>
        <strain evidence="2">REB-010B</strain>
    </source>
</reference>
<dbReference type="GO" id="GO:0019005">
    <property type="term" value="C:SCF ubiquitin ligase complex"/>
    <property type="evidence" value="ECO:0007669"/>
    <property type="project" value="TreeGrafter"/>
</dbReference>
<dbReference type="PANTHER" id="PTHR13318">
    <property type="entry name" value="PARTNER OF PAIRED, ISOFORM B-RELATED"/>
    <property type="match status" value="1"/>
</dbReference>
<comment type="caution">
    <text evidence="2">The sequence shown here is derived from an EMBL/GenBank/DDBJ whole genome shotgun (WGS) entry which is preliminary data.</text>
</comment>
<dbReference type="EMBL" id="JAAAIP010000273">
    <property type="protein sequence ID" value="KAG0320660.1"/>
    <property type="molecule type" value="Genomic_DNA"/>
</dbReference>
<dbReference type="SUPFAM" id="SSF81383">
    <property type="entry name" value="F-box domain"/>
    <property type="match status" value="1"/>
</dbReference>
<proteinExistence type="predicted"/>
<dbReference type="SUPFAM" id="SSF52047">
    <property type="entry name" value="RNI-like"/>
    <property type="match status" value="1"/>
</dbReference>
<dbReference type="GO" id="GO:0031146">
    <property type="term" value="P:SCF-dependent proteasomal ubiquitin-dependent protein catabolic process"/>
    <property type="evidence" value="ECO:0007669"/>
    <property type="project" value="TreeGrafter"/>
</dbReference>
<dbReference type="Pfam" id="PF25372">
    <property type="entry name" value="DUF7885"/>
    <property type="match status" value="1"/>
</dbReference>
<feature type="domain" description="F-box/LRR-repeat protein 15-like leucin rich repeat" evidence="1">
    <location>
        <begin position="290"/>
        <end position="381"/>
    </location>
</feature>
<sequence length="511" mass="57376">MPLIMHAITNAQPTLLPTLAQRQGTPQSHLIQQVCAPRELASSYPLPLGPKSPLDIEEVLYEIVSYLDKHSLHSCVSVSRIFYRASIRALWSSVQWKNFSWTESFLSEFDRYGHYTVELHENYNADLDRIARICCNLRELRLNWTLATDDKLGSVIHSSPKISSLFLYSCKSLTSQALMHVTTLAGLKRLELKNMIYINEASLVAVLKSCPFLEHLTLEDVKLGGIGLSSLGSTPLNIKTMALTRSSPSGSFVRNILRNSPDIEELSLARNVHSVLSEDDLLPLKDMYRRITSLNLESCKSISGDALLALMFTCPELERVNLSGTNVNDPGLEALALYCPKVTTLNLSWCSQITDDGLSRLLGICAGLRFLDMSTLDIISAAIFQPERPWICTDLETLVMVGINMTRPRGSVTKNHTMMFNQLSRLENLLDLAIGGANLVLELEAGLSKMEKLGNLQSFRIKHLQTVLGEDEIRWLVEAWPNLKRVRFESGSLPAPWLRYFRRQRPHLVLG</sequence>
<dbReference type="InterPro" id="IPR032675">
    <property type="entry name" value="LRR_dom_sf"/>
</dbReference>
<dbReference type="InterPro" id="IPR057207">
    <property type="entry name" value="FBXL15_LRR"/>
</dbReference>
<evidence type="ECO:0000313" key="3">
    <source>
        <dbReference type="Proteomes" id="UP000738325"/>
    </source>
</evidence>
<organism evidence="2 3">
    <name type="scientific">Dissophora globulifera</name>
    <dbReference type="NCBI Taxonomy" id="979702"/>
    <lineage>
        <taxon>Eukaryota</taxon>
        <taxon>Fungi</taxon>
        <taxon>Fungi incertae sedis</taxon>
        <taxon>Mucoromycota</taxon>
        <taxon>Mortierellomycotina</taxon>
        <taxon>Mortierellomycetes</taxon>
        <taxon>Mortierellales</taxon>
        <taxon>Mortierellaceae</taxon>
        <taxon>Dissophora</taxon>
    </lineage>
</organism>
<dbReference type="InterPro" id="IPR006553">
    <property type="entry name" value="Leu-rich_rpt_Cys-con_subtyp"/>
</dbReference>
<dbReference type="SMART" id="SM00367">
    <property type="entry name" value="LRR_CC"/>
    <property type="match status" value="5"/>
</dbReference>
<dbReference type="OrthoDB" id="421226at2759"/>
<dbReference type="Proteomes" id="UP000738325">
    <property type="component" value="Unassembled WGS sequence"/>
</dbReference>
<name>A0A9P6UUV6_9FUNG</name>
<protein>
    <recommendedName>
        <fullName evidence="1">F-box/LRR-repeat protein 15-like leucin rich repeat domain-containing protein</fullName>
    </recommendedName>
</protein>
<keyword evidence="3" id="KW-1185">Reference proteome</keyword>
<dbReference type="InterPro" id="IPR036047">
    <property type="entry name" value="F-box-like_dom_sf"/>
</dbReference>